<organism evidence="2 3">
    <name type="scientific">Trachymyrmex cornetzi</name>
    <dbReference type="NCBI Taxonomy" id="471704"/>
    <lineage>
        <taxon>Eukaryota</taxon>
        <taxon>Metazoa</taxon>
        <taxon>Ecdysozoa</taxon>
        <taxon>Arthropoda</taxon>
        <taxon>Hexapoda</taxon>
        <taxon>Insecta</taxon>
        <taxon>Pterygota</taxon>
        <taxon>Neoptera</taxon>
        <taxon>Endopterygota</taxon>
        <taxon>Hymenoptera</taxon>
        <taxon>Apocrita</taxon>
        <taxon>Aculeata</taxon>
        <taxon>Formicoidea</taxon>
        <taxon>Formicidae</taxon>
        <taxon>Myrmicinae</taxon>
        <taxon>Trachymyrmex</taxon>
    </lineage>
</organism>
<evidence type="ECO:0000256" key="1">
    <source>
        <dbReference type="SAM" id="MobiDB-lite"/>
    </source>
</evidence>
<gene>
    <name evidence="2" type="ORF">ALC57_18362</name>
</gene>
<evidence type="ECO:0000313" key="3">
    <source>
        <dbReference type="Proteomes" id="UP000078492"/>
    </source>
</evidence>
<feature type="compositionally biased region" description="Basic and acidic residues" evidence="1">
    <location>
        <begin position="263"/>
        <end position="272"/>
    </location>
</feature>
<evidence type="ECO:0000313" key="2">
    <source>
        <dbReference type="EMBL" id="KYN09524.1"/>
    </source>
</evidence>
<dbReference type="AlphaFoldDB" id="A0A151ISE2"/>
<sequence length="427" mass="47590">MKIRETISNDLDLNECYLGYDPEQHSRGLSHRSDTLRNANVGGSTVTFEPYNSRKTYCAARNTAKGFEKFSSAYESESGCQMGRGKRKRRLFNPFSSDDSSDSENKKCKLDKLKSKIPAAPVPPSPLAGISSLTKLLNTTSKENIAEVTIAPNMKQDKRATASPVLTATSTKRNKFLQQVINHRQQAAEKALQRKKAMALENIHKLSVKKKAIDSRSCCKVPVTASESGENCKSTSQFSSISSPSNSQSVEQSLSDTSENSDEDRRNSEPHEVSGALLKTVSASKSTTDIVMIKLLFIDLYEFVKKLDKKVDNMRAKLDVMLINQSKMNRILMPEEKVLSKPSNMPALPLNTIEQVKMFEKFLSNDVNLSDTCYYLKSLPLGNDETRAVSKLMSHLISNSLAEKFNFDGHGEKFAFKSTKLWELVQG</sequence>
<dbReference type="EMBL" id="KQ981094">
    <property type="protein sequence ID" value="KYN09524.1"/>
    <property type="molecule type" value="Genomic_DNA"/>
</dbReference>
<dbReference type="Proteomes" id="UP000078492">
    <property type="component" value="Unassembled WGS sequence"/>
</dbReference>
<feature type="region of interest" description="Disordered" evidence="1">
    <location>
        <begin position="78"/>
        <end position="107"/>
    </location>
</feature>
<feature type="compositionally biased region" description="Low complexity" evidence="1">
    <location>
        <begin position="234"/>
        <end position="255"/>
    </location>
</feature>
<accession>A0A151ISE2</accession>
<evidence type="ECO:0008006" key="4">
    <source>
        <dbReference type="Google" id="ProtNLM"/>
    </source>
</evidence>
<protein>
    <recommendedName>
        <fullName evidence="4">DUF4806 domain-containing protein</fullName>
    </recommendedName>
</protein>
<name>A0A151ISE2_9HYME</name>
<proteinExistence type="predicted"/>
<keyword evidence="3" id="KW-1185">Reference proteome</keyword>
<feature type="region of interest" description="Disordered" evidence="1">
    <location>
        <begin position="224"/>
        <end position="273"/>
    </location>
</feature>
<reference evidence="2 3" key="1">
    <citation type="submission" date="2015-09" db="EMBL/GenBank/DDBJ databases">
        <title>Trachymyrmex cornetzi WGS genome.</title>
        <authorList>
            <person name="Nygaard S."/>
            <person name="Hu H."/>
            <person name="Boomsma J."/>
            <person name="Zhang G."/>
        </authorList>
    </citation>
    <scope>NUCLEOTIDE SEQUENCE [LARGE SCALE GENOMIC DNA]</scope>
    <source>
        <strain evidence="2">Tcor2-1</strain>
        <tissue evidence="2">Whole body</tissue>
    </source>
</reference>